<evidence type="ECO:0000259" key="3">
    <source>
        <dbReference type="SMART" id="SM00852"/>
    </source>
</evidence>
<comment type="caution">
    <text evidence="4">The sequence shown here is derived from an EMBL/GenBank/DDBJ whole genome shotgun (WGS) entry which is preliminary data.</text>
</comment>
<keyword evidence="2" id="KW-0501">Molybdenum cofactor biosynthesis</keyword>
<name>A0A437QBI5_9GAMM</name>
<dbReference type="SUPFAM" id="SSF53218">
    <property type="entry name" value="Molybdenum cofactor biosynthesis proteins"/>
    <property type="match status" value="1"/>
</dbReference>
<protein>
    <recommendedName>
        <fullName evidence="1 2">Molybdenum cofactor biosynthesis protein B</fullName>
    </recommendedName>
</protein>
<evidence type="ECO:0000256" key="2">
    <source>
        <dbReference type="PIRNR" id="PIRNR006443"/>
    </source>
</evidence>
<dbReference type="Gene3D" id="3.40.980.10">
    <property type="entry name" value="MoaB/Mog-like domain"/>
    <property type="match status" value="1"/>
</dbReference>
<dbReference type="UniPathway" id="UPA00344"/>
<dbReference type="Pfam" id="PF00994">
    <property type="entry name" value="MoCF_biosynth"/>
    <property type="match status" value="1"/>
</dbReference>
<proteinExistence type="inferred from homology"/>
<evidence type="ECO:0000313" key="5">
    <source>
        <dbReference type="Proteomes" id="UP000283077"/>
    </source>
</evidence>
<gene>
    <name evidence="4" type="ORF">EOE67_19710</name>
</gene>
<sequence>MSKANAVFIPLQVAVITVSDSRTFDNDSTGDLLQQRLTGQQHQLYQRHIVPQQLHHIRACVATLIADPLCQVILLNGGTGFGQDNCTEQAVSVLFDQPVVGFGELFRQLSFTAMGSAALQSRATAGLANHTLIVAMPGSPNAAELAMVQLILPQLDARQQPCNFVSQLIHAQCSPTRTSPQQDSHQSTKS</sequence>
<dbReference type="InterPro" id="IPR001453">
    <property type="entry name" value="MoaB/Mog_dom"/>
</dbReference>
<comment type="function">
    <text evidence="2">May be involved in the biosynthesis of molybdopterin.</text>
</comment>
<dbReference type="PIRSF" id="PIRSF006443">
    <property type="entry name" value="MoaB"/>
    <property type="match status" value="1"/>
</dbReference>
<dbReference type="AlphaFoldDB" id="A0A437QBI5"/>
<comment type="similarity">
    <text evidence="2">Belongs to the MoaB/Mog family.</text>
</comment>
<dbReference type="CDD" id="cd00886">
    <property type="entry name" value="MogA_MoaB"/>
    <property type="match status" value="1"/>
</dbReference>
<feature type="domain" description="MoaB/Mog" evidence="3">
    <location>
        <begin position="14"/>
        <end position="158"/>
    </location>
</feature>
<dbReference type="InterPro" id="IPR012245">
    <property type="entry name" value="MoaB"/>
</dbReference>
<dbReference type="Proteomes" id="UP000283077">
    <property type="component" value="Unassembled WGS sequence"/>
</dbReference>
<reference evidence="4 5" key="1">
    <citation type="submission" date="2019-01" db="EMBL/GenBank/DDBJ databases">
        <authorList>
            <person name="Chen W.-M."/>
        </authorList>
    </citation>
    <scope>NUCLEOTIDE SEQUENCE [LARGE SCALE GENOMIC DNA]</scope>
    <source>
        <strain evidence="4 5">KYPC3</strain>
    </source>
</reference>
<keyword evidence="5" id="KW-1185">Reference proteome</keyword>
<dbReference type="SMART" id="SM00852">
    <property type="entry name" value="MoCF_biosynth"/>
    <property type="match status" value="1"/>
</dbReference>
<dbReference type="EMBL" id="SACS01000036">
    <property type="protein sequence ID" value="RVU31910.1"/>
    <property type="molecule type" value="Genomic_DNA"/>
</dbReference>
<dbReference type="RefSeq" id="WP_127701205.1">
    <property type="nucleotide sequence ID" value="NZ_SACS01000036.1"/>
</dbReference>
<comment type="pathway">
    <text evidence="2">Cofactor biosynthesis; molybdopterin biosynthesis.</text>
</comment>
<organism evidence="4 5">
    <name type="scientific">Rheinheimera riviphila</name>
    <dbReference type="NCBI Taxonomy" id="1834037"/>
    <lineage>
        <taxon>Bacteria</taxon>
        <taxon>Pseudomonadati</taxon>
        <taxon>Pseudomonadota</taxon>
        <taxon>Gammaproteobacteria</taxon>
        <taxon>Chromatiales</taxon>
        <taxon>Chromatiaceae</taxon>
        <taxon>Rheinheimera</taxon>
    </lineage>
</organism>
<accession>A0A437QBI5</accession>
<dbReference type="OrthoDB" id="9784492at2"/>
<dbReference type="GO" id="GO:0005829">
    <property type="term" value="C:cytosol"/>
    <property type="evidence" value="ECO:0007669"/>
    <property type="project" value="TreeGrafter"/>
</dbReference>
<dbReference type="InterPro" id="IPR036425">
    <property type="entry name" value="MoaB/Mog-like_dom_sf"/>
</dbReference>
<evidence type="ECO:0000313" key="4">
    <source>
        <dbReference type="EMBL" id="RVU31910.1"/>
    </source>
</evidence>
<dbReference type="GO" id="GO:0006777">
    <property type="term" value="P:Mo-molybdopterin cofactor biosynthetic process"/>
    <property type="evidence" value="ECO:0007669"/>
    <property type="project" value="UniProtKB-UniRule"/>
</dbReference>
<dbReference type="PANTHER" id="PTHR43232">
    <property type="entry name" value="MOLYBDENUM COFACTOR BIOSYNTHESIS PROTEIN B"/>
    <property type="match status" value="1"/>
</dbReference>
<evidence type="ECO:0000256" key="1">
    <source>
        <dbReference type="ARBA" id="ARBA00015262"/>
    </source>
</evidence>
<dbReference type="PANTHER" id="PTHR43232:SF2">
    <property type="entry name" value="MOLYBDENUM COFACTOR BIOSYNTHESIS PROTEIN B"/>
    <property type="match status" value="1"/>
</dbReference>